<dbReference type="Proteomes" id="UP001066276">
    <property type="component" value="Chromosome 12"/>
</dbReference>
<keyword evidence="3" id="KW-1185">Reference proteome</keyword>
<dbReference type="InterPro" id="IPR043502">
    <property type="entry name" value="DNA/RNA_pol_sf"/>
</dbReference>
<gene>
    <name evidence="2" type="ORF">NDU88_000066</name>
</gene>
<accession>A0AAV7KSI0</accession>
<dbReference type="SUPFAM" id="SSF56672">
    <property type="entry name" value="DNA/RNA polymerases"/>
    <property type="match status" value="1"/>
</dbReference>
<comment type="caution">
    <text evidence="2">The sequence shown here is derived from an EMBL/GenBank/DDBJ whole genome shotgun (WGS) entry which is preliminary data.</text>
</comment>
<protein>
    <recommendedName>
        <fullName evidence="1">Reverse transcriptase domain-containing protein</fullName>
    </recommendedName>
</protein>
<dbReference type="EMBL" id="JANPWB010000016">
    <property type="protein sequence ID" value="KAJ1079833.1"/>
    <property type="molecule type" value="Genomic_DNA"/>
</dbReference>
<dbReference type="Pfam" id="PF00078">
    <property type="entry name" value="RVT_1"/>
    <property type="match status" value="1"/>
</dbReference>
<evidence type="ECO:0000313" key="3">
    <source>
        <dbReference type="Proteomes" id="UP001066276"/>
    </source>
</evidence>
<evidence type="ECO:0000313" key="2">
    <source>
        <dbReference type="EMBL" id="KAJ1079833.1"/>
    </source>
</evidence>
<dbReference type="AlphaFoldDB" id="A0AAV7KSI0"/>
<feature type="domain" description="Reverse transcriptase" evidence="1">
    <location>
        <begin position="57"/>
        <end position="160"/>
    </location>
</feature>
<sequence length="304" mass="34504">MGELVHPDQTCGVPGRRVADSLALIRDTIQYITDRNIHAALVCLDQEKAFDRVSQEFMERVLQELLAEYIRKNPNIRGIPTPGDTKKEVKCSLYMDDVTLFCTDGKSVQSLLEACKDFGKASGAKINVDKSQAKLFGRWDLCNEPLPFPVEAGLVKILGIWFGGPGAAAKSWNERLAKVKQKLGFWSLRHLSIEGKALVLRNDALPVLKYVTQAWPLLANVARAVNSMVFHFVWHSKMDRVKRTVMHKEHRKGGKAVPDIPTILRAFFVCGCVRITLMNENKDHSAYRVFRFFLLPVWRRLGWD</sequence>
<evidence type="ECO:0000259" key="1">
    <source>
        <dbReference type="Pfam" id="PF00078"/>
    </source>
</evidence>
<dbReference type="PANTHER" id="PTHR31635">
    <property type="entry name" value="REVERSE TRANSCRIPTASE DOMAIN-CONTAINING PROTEIN-RELATED"/>
    <property type="match status" value="1"/>
</dbReference>
<proteinExistence type="predicted"/>
<name>A0AAV7KSI0_PLEWA</name>
<organism evidence="2 3">
    <name type="scientific">Pleurodeles waltl</name>
    <name type="common">Iberian ribbed newt</name>
    <dbReference type="NCBI Taxonomy" id="8319"/>
    <lineage>
        <taxon>Eukaryota</taxon>
        <taxon>Metazoa</taxon>
        <taxon>Chordata</taxon>
        <taxon>Craniata</taxon>
        <taxon>Vertebrata</taxon>
        <taxon>Euteleostomi</taxon>
        <taxon>Amphibia</taxon>
        <taxon>Batrachia</taxon>
        <taxon>Caudata</taxon>
        <taxon>Salamandroidea</taxon>
        <taxon>Salamandridae</taxon>
        <taxon>Pleurodelinae</taxon>
        <taxon>Pleurodeles</taxon>
    </lineage>
</organism>
<dbReference type="PANTHER" id="PTHR31635:SF196">
    <property type="entry name" value="REVERSE TRANSCRIPTASE DOMAIN-CONTAINING PROTEIN-RELATED"/>
    <property type="match status" value="1"/>
</dbReference>
<dbReference type="InterPro" id="IPR000477">
    <property type="entry name" value="RT_dom"/>
</dbReference>
<reference evidence="2" key="1">
    <citation type="journal article" date="2022" name="bioRxiv">
        <title>Sequencing and chromosome-scale assembly of the giantPleurodeles waltlgenome.</title>
        <authorList>
            <person name="Brown T."/>
            <person name="Elewa A."/>
            <person name="Iarovenko S."/>
            <person name="Subramanian E."/>
            <person name="Araus A.J."/>
            <person name="Petzold A."/>
            <person name="Susuki M."/>
            <person name="Suzuki K.-i.T."/>
            <person name="Hayashi T."/>
            <person name="Toyoda A."/>
            <person name="Oliveira C."/>
            <person name="Osipova E."/>
            <person name="Leigh N.D."/>
            <person name="Simon A."/>
            <person name="Yun M.H."/>
        </authorList>
    </citation>
    <scope>NUCLEOTIDE SEQUENCE</scope>
    <source>
        <strain evidence="2">20211129_DDA</strain>
        <tissue evidence="2">Liver</tissue>
    </source>
</reference>